<dbReference type="CDD" id="cd18103">
    <property type="entry name" value="SpoU-like_RlmB"/>
    <property type="match status" value="1"/>
</dbReference>
<organism evidence="4 5">
    <name type="scientific">Nonlabens spongiae</name>
    <dbReference type="NCBI Taxonomy" id="331648"/>
    <lineage>
        <taxon>Bacteria</taxon>
        <taxon>Pseudomonadati</taxon>
        <taxon>Bacteroidota</taxon>
        <taxon>Flavobacteriia</taxon>
        <taxon>Flavobacteriales</taxon>
        <taxon>Flavobacteriaceae</taxon>
        <taxon>Nonlabens</taxon>
    </lineage>
</organism>
<dbReference type="SUPFAM" id="SSF55315">
    <property type="entry name" value="L30e-like"/>
    <property type="match status" value="1"/>
</dbReference>
<dbReference type="GO" id="GO:0005829">
    <property type="term" value="C:cytosol"/>
    <property type="evidence" value="ECO:0007669"/>
    <property type="project" value="TreeGrafter"/>
</dbReference>
<dbReference type="STRING" id="331648.BST97_08285"/>
<accession>A0A1W6MKJ2</accession>
<keyword evidence="2 4" id="KW-0808">Transferase</keyword>
<evidence type="ECO:0000259" key="3">
    <source>
        <dbReference type="SMART" id="SM00967"/>
    </source>
</evidence>
<dbReference type="GO" id="GO:0006396">
    <property type="term" value="P:RNA processing"/>
    <property type="evidence" value="ECO:0007669"/>
    <property type="project" value="InterPro"/>
</dbReference>
<dbReference type="GO" id="GO:0032259">
    <property type="term" value="P:methylation"/>
    <property type="evidence" value="ECO:0007669"/>
    <property type="project" value="UniProtKB-KW"/>
</dbReference>
<dbReference type="Pfam" id="PF00588">
    <property type="entry name" value="SpoU_methylase"/>
    <property type="match status" value="1"/>
</dbReference>
<name>A0A1W6MKJ2_9FLAO</name>
<keyword evidence="1 4" id="KW-0489">Methyltransferase</keyword>
<dbReference type="EMBL" id="CP019344">
    <property type="protein sequence ID" value="ARN77999.1"/>
    <property type="molecule type" value="Genomic_DNA"/>
</dbReference>
<dbReference type="InterPro" id="IPR001537">
    <property type="entry name" value="SpoU_MeTrfase"/>
</dbReference>
<dbReference type="InterPro" id="IPR029028">
    <property type="entry name" value="Alpha/beta_knot_MTases"/>
</dbReference>
<evidence type="ECO:0000256" key="1">
    <source>
        <dbReference type="ARBA" id="ARBA00022603"/>
    </source>
</evidence>
<dbReference type="AlphaFoldDB" id="A0A1W6MKJ2"/>
<dbReference type="Pfam" id="PF08032">
    <property type="entry name" value="SpoU_sub_bind"/>
    <property type="match status" value="1"/>
</dbReference>
<dbReference type="PANTHER" id="PTHR46429">
    <property type="entry name" value="23S RRNA (GUANOSINE-2'-O-)-METHYLTRANSFERASE RLMB"/>
    <property type="match status" value="1"/>
</dbReference>
<dbReference type="GO" id="GO:0008173">
    <property type="term" value="F:RNA methyltransferase activity"/>
    <property type="evidence" value="ECO:0007669"/>
    <property type="project" value="InterPro"/>
</dbReference>
<dbReference type="Gene3D" id="3.40.1280.10">
    <property type="match status" value="1"/>
</dbReference>
<feature type="domain" description="RNA 2-O ribose methyltransferase substrate binding" evidence="3">
    <location>
        <begin position="6"/>
        <end position="80"/>
    </location>
</feature>
<sequence length="245" mass="26315">MKAPQNIFGIRAIIEAIEADKEIAKVYLLKTGDGVLFQELKKLCTARNIATSFVPVEKLDHMANGNHQGAVATISPVSFHDLEELLESLDPDDKNVILLLDGVTDVRNFGAILRTAECTGVKAVVIPENGSAPVNAATIKTSAGAAFNITICKVNHIKDAVYVLQSYGIATAAADEKAEKLVYETNLNKSIAIIMGSEERGVNPSTLKVVDHHFKLPIRGSIASLNVSVACGAILYEVVRQQTYS</sequence>
<dbReference type="InterPro" id="IPR029064">
    <property type="entry name" value="Ribosomal_eL30-like_sf"/>
</dbReference>
<evidence type="ECO:0000313" key="5">
    <source>
        <dbReference type="Proteomes" id="UP000193431"/>
    </source>
</evidence>
<dbReference type="GO" id="GO:0003723">
    <property type="term" value="F:RNA binding"/>
    <property type="evidence" value="ECO:0007669"/>
    <property type="project" value="InterPro"/>
</dbReference>
<evidence type="ECO:0000313" key="4">
    <source>
        <dbReference type="EMBL" id="ARN77999.1"/>
    </source>
</evidence>
<keyword evidence="5" id="KW-1185">Reference proteome</keyword>
<protein>
    <submittedName>
        <fullName evidence="4">23S rRNA (Guanosine(2251)-2'-O)-methyltransferase RlmB</fullName>
    </submittedName>
</protein>
<dbReference type="InterPro" id="IPR029026">
    <property type="entry name" value="tRNA_m1G_MTases_N"/>
</dbReference>
<evidence type="ECO:0000256" key="2">
    <source>
        <dbReference type="ARBA" id="ARBA00022679"/>
    </source>
</evidence>
<gene>
    <name evidence="4" type="ORF">BST97_08285</name>
</gene>
<dbReference type="PANTHER" id="PTHR46429:SF1">
    <property type="entry name" value="23S RRNA (GUANOSINE-2'-O-)-METHYLTRANSFERASE RLMB"/>
    <property type="match status" value="1"/>
</dbReference>
<dbReference type="InterPro" id="IPR013123">
    <property type="entry name" value="SpoU_subst-bd"/>
</dbReference>
<dbReference type="RefSeq" id="WP_085766792.1">
    <property type="nucleotide sequence ID" value="NZ_CP019344.1"/>
</dbReference>
<dbReference type="SUPFAM" id="SSF75217">
    <property type="entry name" value="alpha/beta knot"/>
    <property type="match status" value="1"/>
</dbReference>
<dbReference type="NCBIfam" id="TIGR00186">
    <property type="entry name" value="rRNA_methyl_3"/>
    <property type="match status" value="1"/>
</dbReference>
<dbReference type="InterPro" id="IPR004441">
    <property type="entry name" value="rRNA_MeTrfase_TrmH"/>
</dbReference>
<dbReference type="Proteomes" id="UP000193431">
    <property type="component" value="Chromosome"/>
</dbReference>
<reference evidence="4 5" key="1">
    <citation type="submission" date="2016-11" db="EMBL/GenBank/DDBJ databases">
        <title>Trade-off between light-utilization and light-protection in marine flavobacteria.</title>
        <authorList>
            <person name="Kumagai Y."/>
        </authorList>
    </citation>
    <scope>NUCLEOTIDE SEQUENCE [LARGE SCALE GENOMIC DNA]</scope>
    <source>
        <strain evidence="4 5">JCM 13191</strain>
    </source>
</reference>
<dbReference type="Gene3D" id="3.30.1330.30">
    <property type="match status" value="1"/>
</dbReference>
<proteinExistence type="predicted"/>
<dbReference type="OrthoDB" id="9794400at2"/>
<dbReference type="SMART" id="SM00967">
    <property type="entry name" value="SpoU_sub_bind"/>
    <property type="match status" value="1"/>
</dbReference>